<dbReference type="GeneID" id="93207175"/>
<keyword evidence="2" id="KW-1185">Reference proteome</keyword>
<reference evidence="1 2" key="1">
    <citation type="submission" date="2019-11" db="EMBL/GenBank/DDBJ databases">
        <title>FDA dAtabase for Regulatory Grade micrObial Sequences (FDA-ARGOS): Supporting development and validation of Infectious Disease Dx tests.</title>
        <authorList>
            <person name="Turner S."/>
            <person name="Byrd R."/>
            <person name="Tallon L."/>
            <person name="Sadzewicz L."/>
            <person name="Vavikolanu K."/>
            <person name="Mehta A."/>
            <person name="Aluvathingal J."/>
            <person name="Nadendla S."/>
            <person name="Myers T."/>
            <person name="Yan Y."/>
            <person name="Sichtig H."/>
        </authorList>
    </citation>
    <scope>NUCLEOTIDE SEQUENCE [LARGE SCALE GENOMIC DNA]</scope>
    <source>
        <strain evidence="1 2">FDAARGOS_741</strain>
    </source>
</reference>
<protein>
    <submittedName>
        <fullName evidence="1">Uncharacterized protein</fullName>
    </submittedName>
</protein>
<organism evidence="1 2">
    <name type="scientific">Gemella morbillorum</name>
    <dbReference type="NCBI Taxonomy" id="29391"/>
    <lineage>
        <taxon>Bacteria</taxon>
        <taxon>Bacillati</taxon>
        <taxon>Bacillota</taxon>
        <taxon>Bacilli</taxon>
        <taxon>Bacillales</taxon>
        <taxon>Gemellaceae</taxon>
        <taxon>Gemella</taxon>
    </lineage>
</organism>
<dbReference type="Proteomes" id="UP000425411">
    <property type="component" value="Chromosome"/>
</dbReference>
<dbReference type="AlphaFoldDB" id="A0A2X4NFU0"/>
<gene>
    <name evidence="1" type="ORF">FOC49_07605</name>
</gene>
<dbReference type="EMBL" id="CP046314">
    <property type="protein sequence ID" value="QGS09752.1"/>
    <property type="molecule type" value="Genomic_DNA"/>
</dbReference>
<evidence type="ECO:0000313" key="2">
    <source>
        <dbReference type="Proteomes" id="UP000425411"/>
    </source>
</evidence>
<sequence>MRKKQLTLEQKKLEWDLTIIGIITFMVFGMYAVYGNQMKGFLTNNSINVISRLLLNAGVQFGVAGLGIVIVMILRKESFSEYGLKMKNIFKSILGTILCFSPLVIYIFASGNFRGYHPLKIMLTDDVLSSGFPTNIFGMGMIVLVWGFFEGFNYAVISDKINKRYHSKSIFANYGAITCALICLLFHPIHTDFWGIIELITTFFAIYGMLIVQTETKNSWGCIFAFCFIWNAL</sequence>
<dbReference type="RefSeq" id="WP_004632528.1">
    <property type="nucleotide sequence ID" value="NZ_CP046314.1"/>
</dbReference>
<dbReference type="OrthoDB" id="48176at2"/>
<proteinExistence type="predicted"/>
<accession>A0A2X4NFU0</accession>
<name>A0A2X4NFU0_9BACL</name>
<evidence type="ECO:0000313" key="1">
    <source>
        <dbReference type="EMBL" id="QGS09752.1"/>
    </source>
</evidence>